<feature type="domain" description="C2H2-type" evidence="1">
    <location>
        <begin position="34"/>
        <end position="57"/>
    </location>
</feature>
<protein>
    <submittedName>
        <fullName evidence="2">Sex-determining transformer protein 1</fullName>
    </submittedName>
</protein>
<evidence type="ECO:0000313" key="3">
    <source>
        <dbReference type="Proteomes" id="UP001219518"/>
    </source>
</evidence>
<name>A0AAE1GVE8_9NEOP</name>
<evidence type="ECO:0000259" key="1">
    <source>
        <dbReference type="PROSITE" id="PS00028"/>
    </source>
</evidence>
<dbReference type="EMBL" id="JAHWGI010000064">
    <property type="protein sequence ID" value="KAK3908580.1"/>
    <property type="molecule type" value="Genomic_DNA"/>
</dbReference>
<feature type="non-terminal residue" evidence="2">
    <location>
        <position position="1"/>
    </location>
</feature>
<proteinExistence type="predicted"/>
<dbReference type="PROSITE" id="PS00028">
    <property type="entry name" value="ZINC_FINGER_C2H2_1"/>
    <property type="match status" value="2"/>
</dbReference>
<keyword evidence="3" id="KW-1185">Reference proteome</keyword>
<feature type="domain" description="C2H2-type" evidence="1">
    <location>
        <begin position="5"/>
        <end position="26"/>
    </location>
</feature>
<organism evidence="2 3">
    <name type="scientific">Frankliniella fusca</name>
    <dbReference type="NCBI Taxonomy" id="407009"/>
    <lineage>
        <taxon>Eukaryota</taxon>
        <taxon>Metazoa</taxon>
        <taxon>Ecdysozoa</taxon>
        <taxon>Arthropoda</taxon>
        <taxon>Hexapoda</taxon>
        <taxon>Insecta</taxon>
        <taxon>Pterygota</taxon>
        <taxon>Neoptera</taxon>
        <taxon>Paraneoptera</taxon>
        <taxon>Thysanoptera</taxon>
        <taxon>Terebrantia</taxon>
        <taxon>Thripoidea</taxon>
        <taxon>Thripidae</taxon>
        <taxon>Frankliniella</taxon>
    </lineage>
</organism>
<dbReference type="AlphaFoldDB" id="A0AAE1GVE8"/>
<reference evidence="2" key="1">
    <citation type="submission" date="2021-07" db="EMBL/GenBank/DDBJ databases">
        <authorList>
            <person name="Catto M.A."/>
            <person name="Jacobson A."/>
            <person name="Kennedy G."/>
            <person name="Labadie P."/>
            <person name="Hunt B.G."/>
            <person name="Srinivasan R."/>
        </authorList>
    </citation>
    <scope>NUCLEOTIDE SEQUENCE</scope>
    <source>
        <strain evidence="2">PL_HMW_Pooled</strain>
        <tissue evidence="2">Head</tissue>
    </source>
</reference>
<gene>
    <name evidence="2" type="ORF">KUF71_003392</name>
</gene>
<sequence>MALPCSECNLAFKDLKTFHIHFSRLHQTCERYTCKVGSCFTSFKLYPSFSKHVKGKHGIPYQSDVVEPPTEILTPDCDKAESSTTCDVPLNFNDDSDASMLCDMPVQSNEEINFTDLLVKQEDILVAKLYANPAFPRNLVDKVVKDFSDYFSNPFFENFRDTVTSSLDPALPSDTRKKIESIFETLQKPFEHLQTEYKRLKYFESCGDYIPPESYQIFAREERVKTKGGVTLQMKEVTGQIIPLKKLFKRFFELPDMIPENDEYYKLYLLLHDIVDLLHAKGLPKNIGPVISVTVKEHNLLYMTLTKENLKPKHHNLVHYERLFSQLGPYGLLSTIRYEAKHRLLTKTCDTCMSRVNLSRTVAIKQQLSFCFRCVSNAPLKHAMVVGPCQLVDLKDSHMFPAYSLTLPDKIFDNTSQFLANWVEYKGTKYQPRQVIVYDTNDEGLFLFAEIQFIIPYEDCPLFICSPLDTVNYYSEVRGYEVKRPLTQNLNWFALEQGKLLDPNPLCIYNLPSGDEVIVLKYL</sequence>
<comment type="caution">
    <text evidence="2">The sequence shown here is derived from an EMBL/GenBank/DDBJ whole genome shotgun (WGS) entry which is preliminary data.</text>
</comment>
<dbReference type="InterPro" id="IPR013087">
    <property type="entry name" value="Znf_C2H2_type"/>
</dbReference>
<evidence type="ECO:0000313" key="2">
    <source>
        <dbReference type="EMBL" id="KAK3908580.1"/>
    </source>
</evidence>
<reference evidence="2" key="2">
    <citation type="journal article" date="2023" name="BMC Genomics">
        <title>Pest status, molecular evolution, and epigenetic factors derived from the genome assembly of Frankliniella fusca, a thysanopteran phytovirus vector.</title>
        <authorList>
            <person name="Catto M.A."/>
            <person name="Labadie P.E."/>
            <person name="Jacobson A.L."/>
            <person name="Kennedy G.G."/>
            <person name="Srinivasan R."/>
            <person name="Hunt B.G."/>
        </authorList>
    </citation>
    <scope>NUCLEOTIDE SEQUENCE</scope>
    <source>
        <strain evidence="2">PL_HMW_Pooled</strain>
    </source>
</reference>
<accession>A0AAE1GVE8</accession>
<dbReference type="Proteomes" id="UP001219518">
    <property type="component" value="Unassembled WGS sequence"/>
</dbReference>
<dbReference type="SMART" id="SM00355">
    <property type="entry name" value="ZnF_C2H2"/>
    <property type="match status" value="2"/>
</dbReference>